<dbReference type="EMBL" id="JACCFH010000001">
    <property type="protein sequence ID" value="NYG33112.1"/>
    <property type="molecule type" value="Genomic_DNA"/>
</dbReference>
<proteinExistence type="predicted"/>
<evidence type="ECO:0000259" key="2">
    <source>
        <dbReference type="Pfam" id="PF13501"/>
    </source>
</evidence>
<reference evidence="3 4" key="1">
    <citation type="submission" date="2020-07" db="EMBL/GenBank/DDBJ databases">
        <title>Genomic Encyclopedia of Archaeal and Bacterial Type Strains, Phase II (KMG-II): from individual species to whole genera.</title>
        <authorList>
            <person name="Goeker M."/>
        </authorList>
    </citation>
    <scope>NUCLEOTIDE SEQUENCE [LARGE SCALE GENOMIC DNA]</scope>
    <source>
        <strain evidence="3 4">DSM 21226</strain>
    </source>
</reference>
<dbReference type="Gene3D" id="2.60.40.2470">
    <property type="entry name" value="SoxY domain"/>
    <property type="match status" value="1"/>
</dbReference>
<evidence type="ECO:0000256" key="1">
    <source>
        <dbReference type="SAM" id="SignalP"/>
    </source>
</evidence>
<protein>
    <submittedName>
        <fullName evidence="3">Sulfur-oxidizing protein SoxY</fullName>
    </submittedName>
</protein>
<dbReference type="PIRSF" id="PIRSF010312">
    <property type="entry name" value="Sulphur_oxidation_SoxY"/>
    <property type="match status" value="1"/>
</dbReference>
<dbReference type="AlphaFoldDB" id="A0A7Y9QX67"/>
<dbReference type="PROSITE" id="PS51318">
    <property type="entry name" value="TAT"/>
    <property type="match status" value="1"/>
</dbReference>
<dbReference type="InterPro" id="IPR006311">
    <property type="entry name" value="TAT_signal"/>
</dbReference>
<evidence type="ECO:0000313" key="4">
    <source>
        <dbReference type="Proteomes" id="UP000518288"/>
    </source>
</evidence>
<name>A0A7Y9QX67_9BURK</name>
<dbReference type="NCBIfam" id="TIGR04488">
    <property type="entry name" value="SoxY_true_GGCGG"/>
    <property type="match status" value="1"/>
</dbReference>
<organism evidence="3 4">
    <name type="scientific">Sphaerotilus montanus</name>
    <dbReference type="NCBI Taxonomy" id="522889"/>
    <lineage>
        <taxon>Bacteria</taxon>
        <taxon>Pseudomonadati</taxon>
        <taxon>Pseudomonadota</taxon>
        <taxon>Betaproteobacteria</taxon>
        <taxon>Burkholderiales</taxon>
        <taxon>Sphaerotilaceae</taxon>
        <taxon>Sphaerotilus</taxon>
    </lineage>
</organism>
<feature type="chain" id="PRO_5030582451" evidence="1">
    <location>
        <begin position="31"/>
        <end position="152"/>
    </location>
</feature>
<sequence length="152" mass="15646">MQTRREMLSRSAGVAAMLAGLGLLPAVAQAEYAAAAFEAKTMAELTKALGISTPVESKDVTITGPDIAENGAVVPLGCSTALPGVKRMLILVEKNPSMLCAAFDVTDAVEANFNTRVKMGQSSNVMAVAVMNDGKVLFAQKEVKVTLGGCGG</sequence>
<gene>
    <name evidence="3" type="ORF">BDD16_002098</name>
</gene>
<comment type="caution">
    <text evidence="3">The sequence shown here is derived from an EMBL/GenBank/DDBJ whole genome shotgun (WGS) entry which is preliminary data.</text>
</comment>
<dbReference type="Pfam" id="PF13501">
    <property type="entry name" value="SoxY"/>
    <property type="match status" value="1"/>
</dbReference>
<evidence type="ECO:0000313" key="3">
    <source>
        <dbReference type="EMBL" id="NYG33112.1"/>
    </source>
</evidence>
<dbReference type="Proteomes" id="UP000518288">
    <property type="component" value="Unassembled WGS sequence"/>
</dbReference>
<dbReference type="InterPro" id="IPR032711">
    <property type="entry name" value="SoxY"/>
</dbReference>
<keyword evidence="1" id="KW-0732">Signal</keyword>
<accession>A0A7Y9QX67</accession>
<dbReference type="InterPro" id="IPR016568">
    <property type="entry name" value="Sulphur_oxidation_SoxY"/>
</dbReference>
<keyword evidence="4" id="KW-1185">Reference proteome</keyword>
<feature type="domain" description="Ig-like SoxY" evidence="2">
    <location>
        <begin position="47"/>
        <end position="150"/>
    </location>
</feature>
<feature type="signal peptide" evidence="1">
    <location>
        <begin position="1"/>
        <end position="30"/>
    </location>
</feature>
<dbReference type="RefSeq" id="WP_179633916.1">
    <property type="nucleotide sequence ID" value="NZ_JACCFH010000001.1"/>
</dbReference>
<dbReference type="InterPro" id="IPR038162">
    <property type="entry name" value="SoxY_sf"/>
</dbReference>